<dbReference type="SUPFAM" id="SSF103481">
    <property type="entry name" value="Multidrug resistance efflux transporter EmrE"/>
    <property type="match status" value="2"/>
</dbReference>
<protein>
    <submittedName>
        <fullName evidence="8">Peptide ABC transporter ATP-binding protein</fullName>
    </submittedName>
</protein>
<feature type="transmembrane region" description="Helical" evidence="6">
    <location>
        <begin position="81"/>
        <end position="102"/>
    </location>
</feature>
<dbReference type="InterPro" id="IPR037185">
    <property type="entry name" value="EmrE-like"/>
</dbReference>
<dbReference type="Pfam" id="PF00892">
    <property type="entry name" value="EamA"/>
    <property type="match status" value="2"/>
</dbReference>
<accession>A0A5J6MQ81</accession>
<keyword evidence="8" id="KW-0067">ATP-binding</keyword>
<evidence type="ECO:0000313" key="9">
    <source>
        <dbReference type="Proteomes" id="UP000326202"/>
    </source>
</evidence>
<proteinExistence type="inferred from homology"/>
<name>A0A5J6MQ81_9PROT</name>
<feature type="transmembrane region" description="Helical" evidence="6">
    <location>
        <begin position="164"/>
        <end position="181"/>
    </location>
</feature>
<dbReference type="GO" id="GO:0016020">
    <property type="term" value="C:membrane"/>
    <property type="evidence" value="ECO:0007669"/>
    <property type="project" value="UniProtKB-SubCell"/>
</dbReference>
<keyword evidence="9" id="KW-1185">Reference proteome</keyword>
<dbReference type="Proteomes" id="UP000326202">
    <property type="component" value="Chromosome"/>
</dbReference>
<reference evidence="8 9" key="1">
    <citation type="submission" date="2019-08" db="EMBL/GenBank/DDBJ databases">
        <title>Hyperibacter terrae gen. nov., sp. nov. and Hyperibacter viscosus sp. nov., two new members in the family Rhodospirillaceae isolated from the rhizosphere of Hypericum perforatum.</title>
        <authorList>
            <person name="Noviana Z."/>
        </authorList>
    </citation>
    <scope>NUCLEOTIDE SEQUENCE [LARGE SCALE GENOMIC DNA]</scope>
    <source>
        <strain evidence="8 9">R5913</strain>
    </source>
</reference>
<comment type="subcellular location">
    <subcellularLocation>
        <location evidence="1">Membrane</location>
        <topology evidence="1">Multi-pass membrane protein</topology>
    </subcellularLocation>
</comment>
<dbReference type="PANTHER" id="PTHR32322:SF2">
    <property type="entry name" value="EAMA DOMAIN-CONTAINING PROTEIN"/>
    <property type="match status" value="1"/>
</dbReference>
<feature type="transmembrane region" description="Helical" evidence="6">
    <location>
        <begin position="224"/>
        <end position="246"/>
    </location>
</feature>
<keyword evidence="5 6" id="KW-0472">Membrane</keyword>
<evidence type="ECO:0000313" key="8">
    <source>
        <dbReference type="EMBL" id="QEX19341.1"/>
    </source>
</evidence>
<feature type="transmembrane region" description="Helical" evidence="6">
    <location>
        <begin position="108"/>
        <end position="128"/>
    </location>
</feature>
<evidence type="ECO:0000256" key="3">
    <source>
        <dbReference type="ARBA" id="ARBA00022692"/>
    </source>
</evidence>
<feature type="domain" description="EamA" evidence="7">
    <location>
        <begin position="163"/>
        <end position="297"/>
    </location>
</feature>
<dbReference type="PANTHER" id="PTHR32322">
    <property type="entry name" value="INNER MEMBRANE TRANSPORTER"/>
    <property type="match status" value="1"/>
</dbReference>
<gene>
    <name evidence="8" type="ORF">FRZ44_46540</name>
</gene>
<dbReference type="InterPro" id="IPR000620">
    <property type="entry name" value="EamA_dom"/>
</dbReference>
<comment type="similarity">
    <text evidence="2">Belongs to the EamA transporter family.</text>
</comment>
<sequence>MSAPAADSAASPIARLLQAAVPAVFVVMWATGFTGARLGLPYAPPLTLLFLRFAIVVAVVLPISLVTRAPWPRGWRLRGHVAVVGLLMHSAYLGGVYCAIAAGVPSGISALIVGLQPLLTAAVVGPFLGERVTKLQWLGLAIGLAGVALVLLDKLHFDAAQSWGVVLAFGGLLSVTAGTLYQKRFCSHVDLRTGAVIQYSAASLVLLPLALALGWGPVEWTGELIFAMAWLVLVLSLGAVSIFYLLIRKGAASRVTSLFYLTPPVAALLGWIIFGESLGPVALFGMALTACGVALVMRRSVRWRWGRS</sequence>
<organism evidence="8 9">
    <name type="scientific">Hypericibacter terrae</name>
    <dbReference type="NCBI Taxonomy" id="2602015"/>
    <lineage>
        <taxon>Bacteria</taxon>
        <taxon>Pseudomonadati</taxon>
        <taxon>Pseudomonadota</taxon>
        <taxon>Alphaproteobacteria</taxon>
        <taxon>Rhodospirillales</taxon>
        <taxon>Dongiaceae</taxon>
        <taxon>Hypericibacter</taxon>
    </lineage>
</organism>
<keyword evidence="4 6" id="KW-1133">Transmembrane helix</keyword>
<dbReference type="GO" id="GO:0005524">
    <property type="term" value="F:ATP binding"/>
    <property type="evidence" value="ECO:0007669"/>
    <property type="project" value="UniProtKB-KW"/>
</dbReference>
<feature type="transmembrane region" description="Helical" evidence="6">
    <location>
        <begin position="258"/>
        <end position="274"/>
    </location>
</feature>
<keyword evidence="8" id="KW-0547">Nucleotide-binding</keyword>
<evidence type="ECO:0000256" key="2">
    <source>
        <dbReference type="ARBA" id="ARBA00007362"/>
    </source>
</evidence>
<evidence type="ECO:0000256" key="6">
    <source>
        <dbReference type="SAM" id="Phobius"/>
    </source>
</evidence>
<dbReference type="KEGG" id="htq:FRZ44_46540"/>
<dbReference type="AlphaFoldDB" id="A0A5J6MQ81"/>
<dbReference type="RefSeq" id="WP_151179412.1">
    <property type="nucleotide sequence ID" value="NZ_CP042906.1"/>
</dbReference>
<evidence type="ECO:0000256" key="1">
    <source>
        <dbReference type="ARBA" id="ARBA00004141"/>
    </source>
</evidence>
<dbReference type="OrthoDB" id="9809509at2"/>
<feature type="transmembrane region" description="Helical" evidence="6">
    <location>
        <begin position="193"/>
        <end position="218"/>
    </location>
</feature>
<feature type="transmembrane region" description="Helical" evidence="6">
    <location>
        <begin position="135"/>
        <end position="152"/>
    </location>
</feature>
<feature type="transmembrane region" description="Helical" evidence="6">
    <location>
        <begin position="280"/>
        <end position="297"/>
    </location>
</feature>
<evidence type="ECO:0000256" key="4">
    <source>
        <dbReference type="ARBA" id="ARBA00022989"/>
    </source>
</evidence>
<feature type="transmembrane region" description="Helical" evidence="6">
    <location>
        <begin position="12"/>
        <end position="30"/>
    </location>
</feature>
<dbReference type="InterPro" id="IPR050638">
    <property type="entry name" value="AA-Vitamin_Transporters"/>
</dbReference>
<feature type="transmembrane region" description="Helical" evidence="6">
    <location>
        <begin position="50"/>
        <end position="69"/>
    </location>
</feature>
<feature type="domain" description="EamA" evidence="7">
    <location>
        <begin position="25"/>
        <end position="151"/>
    </location>
</feature>
<keyword evidence="3 6" id="KW-0812">Transmembrane</keyword>
<dbReference type="EMBL" id="CP042906">
    <property type="protein sequence ID" value="QEX19341.1"/>
    <property type="molecule type" value="Genomic_DNA"/>
</dbReference>
<evidence type="ECO:0000259" key="7">
    <source>
        <dbReference type="Pfam" id="PF00892"/>
    </source>
</evidence>
<evidence type="ECO:0000256" key="5">
    <source>
        <dbReference type="ARBA" id="ARBA00023136"/>
    </source>
</evidence>